<keyword evidence="3" id="KW-1185">Reference proteome</keyword>
<sequence>MLIRPTPRWVRVTRSDRLVMVIYHQIRLGSADFGGFCLSWSRGHSSSDCDTQPWACLCVVSRRISARRVQHPFYRHQAWCYHGTPRRPTEAWHPQRLQRPTRLPPRLPPRLPTLWPRPSLATTLVLAALASEPVTRKPPVNLPHRTTALNPHRTVARPPTTKPSPPSVRSPRQPHFADFSITTHAANLSLLGDLLNLPGATRHNQPHHGTTITSLLSAYGHGRGRARNGC</sequence>
<dbReference type="EMBL" id="KV453911">
    <property type="protein sequence ID" value="ODV80195.1"/>
    <property type="molecule type" value="Genomic_DNA"/>
</dbReference>
<gene>
    <name evidence="2" type="ORF">CANTADRAFT_229361</name>
</gene>
<feature type="region of interest" description="Disordered" evidence="1">
    <location>
        <begin position="90"/>
        <end position="110"/>
    </location>
</feature>
<dbReference type="GeneID" id="30981028"/>
<reference evidence="3" key="1">
    <citation type="submission" date="2016-05" db="EMBL/GenBank/DDBJ databases">
        <title>Comparative genomics of biotechnologically important yeasts.</title>
        <authorList>
            <consortium name="DOE Joint Genome Institute"/>
            <person name="Riley R."/>
            <person name="Haridas S."/>
            <person name="Wolfe K.H."/>
            <person name="Lopes M.R."/>
            <person name="Hittinger C.T."/>
            <person name="Goker M."/>
            <person name="Salamov A."/>
            <person name="Wisecaver J."/>
            <person name="Long T.M."/>
            <person name="Aerts A.L."/>
            <person name="Barry K."/>
            <person name="Choi C."/>
            <person name="Clum A."/>
            <person name="Coughlan A.Y."/>
            <person name="Deshpande S."/>
            <person name="Douglass A.P."/>
            <person name="Hanson S.J."/>
            <person name="Klenk H.-P."/>
            <person name="Labutti K."/>
            <person name="Lapidus A."/>
            <person name="Lindquist E."/>
            <person name="Lipzen A."/>
            <person name="Meier-Kolthoff J.P."/>
            <person name="Ohm R.A."/>
            <person name="Otillar R.P."/>
            <person name="Pangilinan J."/>
            <person name="Peng Y."/>
            <person name="Rokas A."/>
            <person name="Rosa C.A."/>
            <person name="Scheuner C."/>
            <person name="Sibirny A.A."/>
            <person name="Slot J.C."/>
            <person name="Stielow J.B."/>
            <person name="Sun H."/>
            <person name="Kurtzman C.P."/>
            <person name="Blackwell M."/>
            <person name="Grigoriev I.V."/>
            <person name="Jeffries T.W."/>
        </authorList>
    </citation>
    <scope>NUCLEOTIDE SEQUENCE [LARGE SCALE GENOMIC DNA]</scope>
    <source>
        <strain evidence="3">NRRL Y-17324</strain>
    </source>
</reference>
<evidence type="ECO:0000256" key="1">
    <source>
        <dbReference type="SAM" id="MobiDB-lite"/>
    </source>
</evidence>
<dbReference type="AlphaFoldDB" id="A0A1E4SKZ9"/>
<name>A0A1E4SKZ9_9ASCO</name>
<feature type="region of interest" description="Disordered" evidence="1">
    <location>
        <begin position="136"/>
        <end position="173"/>
    </location>
</feature>
<proteinExistence type="predicted"/>
<dbReference type="RefSeq" id="XP_020065317.1">
    <property type="nucleotide sequence ID" value="XM_020206891.1"/>
</dbReference>
<evidence type="ECO:0000313" key="2">
    <source>
        <dbReference type="EMBL" id="ODV80195.1"/>
    </source>
</evidence>
<accession>A0A1E4SKZ9</accession>
<protein>
    <submittedName>
        <fullName evidence="2">Uncharacterized protein</fullName>
    </submittedName>
</protein>
<evidence type="ECO:0000313" key="3">
    <source>
        <dbReference type="Proteomes" id="UP000094285"/>
    </source>
</evidence>
<dbReference type="Proteomes" id="UP000094285">
    <property type="component" value="Unassembled WGS sequence"/>
</dbReference>
<organism evidence="2 3">
    <name type="scientific">Suhomyces tanzawaensis NRRL Y-17324</name>
    <dbReference type="NCBI Taxonomy" id="984487"/>
    <lineage>
        <taxon>Eukaryota</taxon>
        <taxon>Fungi</taxon>
        <taxon>Dikarya</taxon>
        <taxon>Ascomycota</taxon>
        <taxon>Saccharomycotina</taxon>
        <taxon>Pichiomycetes</taxon>
        <taxon>Debaryomycetaceae</taxon>
        <taxon>Suhomyces</taxon>
    </lineage>
</organism>